<feature type="compositionally biased region" description="Low complexity" evidence="1">
    <location>
        <begin position="96"/>
        <end position="107"/>
    </location>
</feature>
<dbReference type="HOGENOM" id="CLU_1180353_0_0_1"/>
<feature type="region of interest" description="Disordered" evidence="1">
    <location>
        <begin position="203"/>
        <end position="235"/>
    </location>
</feature>
<feature type="compositionally biased region" description="Low complexity" evidence="1">
    <location>
        <begin position="1"/>
        <end position="18"/>
    </location>
</feature>
<dbReference type="AlphaFoldDB" id="W4JW81"/>
<dbReference type="Proteomes" id="UP000030671">
    <property type="component" value="Unassembled WGS sequence"/>
</dbReference>
<gene>
    <name evidence="2" type="ORF">HETIRDRAFT_325943</name>
</gene>
<dbReference type="KEGG" id="hir:HETIRDRAFT_325943"/>
<dbReference type="GeneID" id="20671191"/>
<sequence length="235" mass="24494">MAAVASSPSLPSSGAPQSRHFLAHSAPYGHAVGPALSAHLHNGYEAFASHGHGHTYNHYKHAPSPASTTSSWRVRAPVSNAPAPAPGQKPRRRVASPSSPTRLPSSRTHSHSRNDSSSSTASLTSSRRPSPPSSIAASPVKQAVELRSQDTPSSQLTVASSSAPLVYTPADLLRLSFSPLVGLSPASQAVVSDLVAHHVWRRSRKANQGSDVARGRKPHEASEAGHSATDSDSSN</sequence>
<evidence type="ECO:0000256" key="1">
    <source>
        <dbReference type="SAM" id="MobiDB-lite"/>
    </source>
</evidence>
<reference evidence="2 3" key="1">
    <citation type="journal article" date="2012" name="New Phytol.">
        <title>Insight into trade-off between wood decay and parasitism from the genome of a fungal forest pathogen.</title>
        <authorList>
            <person name="Olson A."/>
            <person name="Aerts A."/>
            <person name="Asiegbu F."/>
            <person name="Belbahri L."/>
            <person name="Bouzid O."/>
            <person name="Broberg A."/>
            <person name="Canback B."/>
            <person name="Coutinho P.M."/>
            <person name="Cullen D."/>
            <person name="Dalman K."/>
            <person name="Deflorio G."/>
            <person name="van Diepen L.T."/>
            <person name="Dunand C."/>
            <person name="Duplessis S."/>
            <person name="Durling M."/>
            <person name="Gonthier P."/>
            <person name="Grimwood J."/>
            <person name="Fossdal C.G."/>
            <person name="Hansson D."/>
            <person name="Henrissat B."/>
            <person name="Hietala A."/>
            <person name="Himmelstrand K."/>
            <person name="Hoffmeister D."/>
            <person name="Hogberg N."/>
            <person name="James T.Y."/>
            <person name="Karlsson M."/>
            <person name="Kohler A."/>
            <person name="Kues U."/>
            <person name="Lee Y.H."/>
            <person name="Lin Y.C."/>
            <person name="Lind M."/>
            <person name="Lindquist E."/>
            <person name="Lombard V."/>
            <person name="Lucas S."/>
            <person name="Lunden K."/>
            <person name="Morin E."/>
            <person name="Murat C."/>
            <person name="Park J."/>
            <person name="Raffaello T."/>
            <person name="Rouze P."/>
            <person name="Salamov A."/>
            <person name="Schmutz J."/>
            <person name="Solheim H."/>
            <person name="Stahlberg J."/>
            <person name="Velez H."/>
            <person name="de Vries R.P."/>
            <person name="Wiebenga A."/>
            <person name="Woodward S."/>
            <person name="Yakovlev I."/>
            <person name="Garbelotto M."/>
            <person name="Martin F."/>
            <person name="Grigoriev I.V."/>
            <person name="Stenlid J."/>
        </authorList>
    </citation>
    <scope>NUCLEOTIDE SEQUENCE [LARGE SCALE GENOMIC DNA]</scope>
    <source>
        <strain evidence="2 3">TC 32-1</strain>
    </source>
</reference>
<proteinExistence type="predicted"/>
<evidence type="ECO:0000313" key="3">
    <source>
        <dbReference type="Proteomes" id="UP000030671"/>
    </source>
</evidence>
<protein>
    <submittedName>
        <fullName evidence="2">Uncharacterized protein</fullName>
    </submittedName>
</protein>
<dbReference type="EMBL" id="KI925462">
    <property type="protein sequence ID" value="ETW77813.1"/>
    <property type="molecule type" value="Genomic_DNA"/>
</dbReference>
<feature type="region of interest" description="Disordered" evidence="1">
    <location>
        <begin position="77"/>
        <end position="140"/>
    </location>
</feature>
<organism evidence="2 3">
    <name type="scientific">Heterobasidion irregulare (strain TC 32-1)</name>
    <dbReference type="NCBI Taxonomy" id="747525"/>
    <lineage>
        <taxon>Eukaryota</taxon>
        <taxon>Fungi</taxon>
        <taxon>Dikarya</taxon>
        <taxon>Basidiomycota</taxon>
        <taxon>Agaricomycotina</taxon>
        <taxon>Agaricomycetes</taxon>
        <taxon>Russulales</taxon>
        <taxon>Bondarzewiaceae</taxon>
        <taxon>Heterobasidion</taxon>
        <taxon>Heterobasidion annosum species complex</taxon>
    </lineage>
</organism>
<evidence type="ECO:0000313" key="2">
    <source>
        <dbReference type="EMBL" id="ETW77813.1"/>
    </source>
</evidence>
<dbReference type="OrthoDB" id="3270371at2759"/>
<name>W4JW81_HETIT</name>
<accession>W4JW81</accession>
<dbReference type="InParanoid" id="W4JW81"/>
<feature type="region of interest" description="Disordered" evidence="1">
    <location>
        <begin position="1"/>
        <end position="21"/>
    </location>
</feature>
<keyword evidence="3" id="KW-1185">Reference proteome</keyword>
<feature type="compositionally biased region" description="Low complexity" evidence="1">
    <location>
        <begin position="115"/>
        <end position="139"/>
    </location>
</feature>
<dbReference type="RefSeq" id="XP_009549838.1">
    <property type="nucleotide sequence ID" value="XM_009551543.1"/>
</dbReference>